<dbReference type="SMART" id="SM00091">
    <property type="entry name" value="PAS"/>
    <property type="match status" value="4"/>
</dbReference>
<dbReference type="InterPro" id="IPR011006">
    <property type="entry name" value="CheY-like_superfamily"/>
</dbReference>
<dbReference type="InterPro" id="IPR003018">
    <property type="entry name" value="GAF"/>
</dbReference>
<dbReference type="SMART" id="SM00387">
    <property type="entry name" value="HATPase_c"/>
    <property type="match status" value="1"/>
</dbReference>
<keyword evidence="5 14" id="KW-0597">Phosphoprotein</keyword>
<evidence type="ECO:0000256" key="6">
    <source>
        <dbReference type="ARBA" id="ARBA00022679"/>
    </source>
</evidence>
<dbReference type="InterPro" id="IPR016132">
    <property type="entry name" value="Phyto_chromo_attachment"/>
</dbReference>
<organism evidence="23 24">
    <name type="scientific">Symplocastrum torsivum CPER-KK1</name>
    <dbReference type="NCBI Taxonomy" id="450513"/>
    <lineage>
        <taxon>Bacteria</taxon>
        <taxon>Bacillati</taxon>
        <taxon>Cyanobacteriota</taxon>
        <taxon>Cyanophyceae</taxon>
        <taxon>Oscillatoriophycideae</taxon>
        <taxon>Oscillatoriales</taxon>
        <taxon>Microcoleaceae</taxon>
        <taxon>Symplocastrum</taxon>
    </lineage>
</organism>
<dbReference type="PANTHER" id="PTHR43047:SF64">
    <property type="entry name" value="HISTIDINE KINASE CONTAINING CHEY-HOMOLOGOUS RECEIVER DOMAIN AND PAS DOMAIN-RELATED"/>
    <property type="match status" value="1"/>
</dbReference>
<dbReference type="InterPro" id="IPR000014">
    <property type="entry name" value="PAS"/>
</dbReference>
<keyword evidence="13 17" id="KW-0472">Membrane</keyword>
<dbReference type="Pfam" id="PF13426">
    <property type="entry name" value="PAS_9"/>
    <property type="match status" value="1"/>
</dbReference>
<dbReference type="PROSITE" id="PS50113">
    <property type="entry name" value="PAC"/>
    <property type="match status" value="4"/>
</dbReference>
<feature type="domain" description="PAC" evidence="22">
    <location>
        <begin position="585"/>
        <end position="637"/>
    </location>
</feature>
<evidence type="ECO:0000259" key="20">
    <source>
        <dbReference type="PROSITE" id="PS50110"/>
    </source>
</evidence>
<dbReference type="Pfam" id="PF01590">
    <property type="entry name" value="GAF"/>
    <property type="match status" value="1"/>
</dbReference>
<dbReference type="PROSITE" id="PS50109">
    <property type="entry name" value="HIS_KIN"/>
    <property type="match status" value="1"/>
</dbReference>
<dbReference type="InterPro" id="IPR001610">
    <property type="entry name" value="PAC"/>
</dbReference>
<dbReference type="InterPro" id="IPR035965">
    <property type="entry name" value="PAS-like_dom_sf"/>
</dbReference>
<feature type="domain" description="Phytochrome chromophore attachment site" evidence="18">
    <location>
        <begin position="657"/>
        <end position="792"/>
    </location>
</feature>
<evidence type="ECO:0000256" key="3">
    <source>
        <dbReference type="ARBA" id="ARBA00006402"/>
    </source>
</evidence>
<feature type="compositionally biased region" description="Polar residues" evidence="16">
    <location>
        <begin position="1001"/>
        <end position="1023"/>
    </location>
</feature>
<evidence type="ECO:0000313" key="23">
    <source>
        <dbReference type="EMBL" id="MBW4547158.1"/>
    </source>
</evidence>
<dbReference type="Gene3D" id="3.30.450.20">
    <property type="entry name" value="PAS domain"/>
    <property type="match status" value="4"/>
</dbReference>
<evidence type="ECO:0000259" key="22">
    <source>
        <dbReference type="PROSITE" id="PS50113"/>
    </source>
</evidence>
<evidence type="ECO:0000256" key="4">
    <source>
        <dbReference type="ARBA" id="ARBA00012438"/>
    </source>
</evidence>
<dbReference type="Gene3D" id="1.10.287.130">
    <property type="match status" value="1"/>
</dbReference>
<dbReference type="GO" id="GO:0000155">
    <property type="term" value="F:phosphorelay sensor kinase activity"/>
    <property type="evidence" value="ECO:0007669"/>
    <property type="project" value="InterPro"/>
</dbReference>
<dbReference type="Pfam" id="PF02518">
    <property type="entry name" value="HATPase_c"/>
    <property type="match status" value="1"/>
</dbReference>
<dbReference type="InterPro" id="IPR036890">
    <property type="entry name" value="HATPase_C_sf"/>
</dbReference>
<evidence type="ECO:0000256" key="16">
    <source>
        <dbReference type="SAM" id="MobiDB-lite"/>
    </source>
</evidence>
<evidence type="ECO:0000256" key="5">
    <source>
        <dbReference type="ARBA" id="ARBA00022553"/>
    </source>
</evidence>
<comment type="catalytic activity">
    <reaction evidence="1">
        <text>ATP + protein L-histidine = ADP + protein N-phospho-L-histidine.</text>
        <dbReference type="EC" id="2.7.13.3"/>
    </reaction>
</comment>
<dbReference type="SMART" id="SM00448">
    <property type="entry name" value="REC"/>
    <property type="match status" value="1"/>
</dbReference>
<dbReference type="Gene3D" id="2.10.70.100">
    <property type="match status" value="1"/>
</dbReference>
<feature type="transmembrane region" description="Helical" evidence="17">
    <location>
        <begin position="48"/>
        <end position="68"/>
    </location>
</feature>
<keyword evidence="7 17" id="KW-0812">Transmembrane</keyword>
<dbReference type="InterPro" id="IPR029016">
    <property type="entry name" value="GAF-like_dom_sf"/>
</dbReference>
<dbReference type="NCBIfam" id="TIGR00229">
    <property type="entry name" value="sensory_box"/>
    <property type="match status" value="4"/>
</dbReference>
<gene>
    <name evidence="23" type="ORF">KME25_22370</name>
</gene>
<comment type="caution">
    <text evidence="23">The sequence shown here is derived from an EMBL/GenBank/DDBJ whole genome shotgun (WGS) entry which is preliminary data.</text>
</comment>
<dbReference type="SUPFAM" id="SSF55781">
    <property type="entry name" value="GAF domain-like"/>
    <property type="match status" value="1"/>
</dbReference>
<feature type="domain" description="Response regulatory" evidence="20">
    <location>
        <begin position="1155"/>
        <end position="1271"/>
    </location>
</feature>
<keyword evidence="11 17" id="KW-1133">Transmembrane helix</keyword>
<keyword evidence="9" id="KW-0418">Kinase</keyword>
<comment type="similarity">
    <text evidence="3">In the N-terminal section; belongs to the phytochrome family.</text>
</comment>
<dbReference type="PROSITE" id="PS50110">
    <property type="entry name" value="RESPONSE_REGULATORY"/>
    <property type="match status" value="1"/>
</dbReference>
<dbReference type="CDD" id="cd00082">
    <property type="entry name" value="HisKA"/>
    <property type="match status" value="1"/>
</dbReference>
<protein>
    <recommendedName>
        <fullName evidence="4">histidine kinase</fullName>
        <ecNumber evidence="4">2.7.13.3</ecNumber>
    </recommendedName>
</protein>
<dbReference type="Pfam" id="PF00072">
    <property type="entry name" value="Response_reg"/>
    <property type="match status" value="1"/>
</dbReference>
<evidence type="ECO:0000256" key="12">
    <source>
        <dbReference type="ARBA" id="ARBA00023012"/>
    </source>
</evidence>
<dbReference type="SMART" id="SM00388">
    <property type="entry name" value="HisKA"/>
    <property type="match status" value="1"/>
</dbReference>
<dbReference type="InterPro" id="IPR003594">
    <property type="entry name" value="HATPase_dom"/>
</dbReference>
<dbReference type="InterPro" id="IPR001789">
    <property type="entry name" value="Sig_transdc_resp-reg_receiver"/>
</dbReference>
<evidence type="ECO:0000256" key="14">
    <source>
        <dbReference type="PROSITE-ProRule" id="PRU00169"/>
    </source>
</evidence>
<feature type="coiled-coil region" evidence="15">
    <location>
        <begin position="810"/>
        <end position="840"/>
    </location>
</feature>
<dbReference type="PANTHER" id="PTHR43047">
    <property type="entry name" value="TWO-COMPONENT HISTIDINE PROTEIN KINASE"/>
    <property type="match status" value="1"/>
</dbReference>
<dbReference type="Pfam" id="PF00512">
    <property type="entry name" value="HisKA"/>
    <property type="match status" value="1"/>
</dbReference>
<dbReference type="CDD" id="cd16922">
    <property type="entry name" value="HATPase_EvgS-ArcB-TorS-like"/>
    <property type="match status" value="1"/>
</dbReference>
<dbReference type="InterPro" id="IPR036097">
    <property type="entry name" value="HisK_dim/P_sf"/>
</dbReference>
<dbReference type="InterPro" id="IPR000700">
    <property type="entry name" value="PAS-assoc_C"/>
</dbReference>
<evidence type="ECO:0000256" key="9">
    <source>
        <dbReference type="ARBA" id="ARBA00022777"/>
    </source>
</evidence>
<dbReference type="InterPro" id="IPR005467">
    <property type="entry name" value="His_kinase_dom"/>
</dbReference>
<evidence type="ECO:0000256" key="17">
    <source>
        <dbReference type="SAM" id="Phobius"/>
    </source>
</evidence>
<dbReference type="Gene3D" id="3.40.50.2300">
    <property type="match status" value="1"/>
</dbReference>
<evidence type="ECO:0000259" key="21">
    <source>
        <dbReference type="PROSITE" id="PS50112"/>
    </source>
</evidence>
<evidence type="ECO:0000256" key="13">
    <source>
        <dbReference type="ARBA" id="ARBA00023136"/>
    </source>
</evidence>
<evidence type="ECO:0000259" key="18">
    <source>
        <dbReference type="PROSITE" id="PS50046"/>
    </source>
</evidence>
<evidence type="ECO:0000256" key="10">
    <source>
        <dbReference type="ARBA" id="ARBA00022840"/>
    </source>
</evidence>
<reference evidence="23" key="1">
    <citation type="submission" date="2021-05" db="EMBL/GenBank/DDBJ databases">
        <authorList>
            <person name="Pietrasiak N."/>
            <person name="Ward R."/>
            <person name="Stajich J.E."/>
            <person name="Kurbessoian T."/>
        </authorList>
    </citation>
    <scope>NUCLEOTIDE SEQUENCE</scope>
    <source>
        <strain evidence="23">CPER-KK1</strain>
    </source>
</reference>
<feature type="transmembrane region" description="Helical" evidence="17">
    <location>
        <begin position="12"/>
        <end position="36"/>
    </location>
</feature>
<feature type="domain" description="PAS" evidence="21">
    <location>
        <begin position="511"/>
        <end position="584"/>
    </location>
</feature>
<dbReference type="SUPFAM" id="SSF47384">
    <property type="entry name" value="Homodimeric domain of signal transducing histidine kinase"/>
    <property type="match status" value="1"/>
</dbReference>
<feature type="domain" description="PAC" evidence="22">
    <location>
        <begin position="458"/>
        <end position="510"/>
    </location>
</feature>
<comment type="subcellular location">
    <subcellularLocation>
        <location evidence="2">Membrane</location>
    </subcellularLocation>
</comment>
<evidence type="ECO:0000259" key="19">
    <source>
        <dbReference type="PROSITE" id="PS50109"/>
    </source>
</evidence>
<evidence type="ECO:0000256" key="15">
    <source>
        <dbReference type="SAM" id="Coils"/>
    </source>
</evidence>
<dbReference type="Pfam" id="PF08447">
    <property type="entry name" value="PAS_3"/>
    <property type="match status" value="2"/>
</dbReference>
<dbReference type="SMART" id="SM00086">
    <property type="entry name" value="PAC"/>
    <property type="match status" value="4"/>
</dbReference>
<dbReference type="Proteomes" id="UP000753908">
    <property type="component" value="Unassembled WGS sequence"/>
</dbReference>
<evidence type="ECO:0000256" key="11">
    <source>
        <dbReference type="ARBA" id="ARBA00022989"/>
    </source>
</evidence>
<feature type="domain" description="Histidine kinase" evidence="19">
    <location>
        <begin position="840"/>
        <end position="1131"/>
    </location>
</feature>
<dbReference type="CDD" id="cd17546">
    <property type="entry name" value="REC_hyHK_CKI1_RcsC-like"/>
    <property type="match status" value="1"/>
</dbReference>
<dbReference type="InterPro" id="IPR013656">
    <property type="entry name" value="PAS_4"/>
</dbReference>
<keyword evidence="6" id="KW-0808">Transferase</keyword>
<dbReference type="GO" id="GO:0005524">
    <property type="term" value="F:ATP binding"/>
    <property type="evidence" value="ECO:0007669"/>
    <property type="project" value="UniProtKB-KW"/>
</dbReference>
<dbReference type="SUPFAM" id="SSF55785">
    <property type="entry name" value="PYP-like sensor domain (PAS domain)"/>
    <property type="match status" value="4"/>
</dbReference>
<dbReference type="PRINTS" id="PR00344">
    <property type="entry name" value="BCTRLSENSOR"/>
</dbReference>
<evidence type="ECO:0000256" key="1">
    <source>
        <dbReference type="ARBA" id="ARBA00000085"/>
    </source>
</evidence>
<dbReference type="EMBL" id="JAHHIF010000036">
    <property type="protein sequence ID" value="MBW4547158.1"/>
    <property type="molecule type" value="Genomic_DNA"/>
</dbReference>
<accession>A0A951PPA4</accession>
<proteinExistence type="inferred from homology"/>
<dbReference type="FunFam" id="1.10.287.130:FF:000004">
    <property type="entry name" value="Ethylene receptor 1"/>
    <property type="match status" value="1"/>
</dbReference>
<feature type="region of interest" description="Disordered" evidence="16">
    <location>
        <begin position="985"/>
        <end position="1032"/>
    </location>
</feature>
<dbReference type="InterPro" id="IPR004358">
    <property type="entry name" value="Sig_transdc_His_kin-like_C"/>
</dbReference>
<dbReference type="InterPro" id="IPR003661">
    <property type="entry name" value="HisK_dim/P_dom"/>
</dbReference>
<dbReference type="SMART" id="SM00065">
    <property type="entry name" value="GAF"/>
    <property type="match status" value="1"/>
</dbReference>
<dbReference type="CDD" id="cd00130">
    <property type="entry name" value="PAS"/>
    <property type="match status" value="4"/>
</dbReference>
<keyword evidence="8" id="KW-0547">Nucleotide-binding</keyword>
<dbReference type="SUPFAM" id="SSF52172">
    <property type="entry name" value="CheY-like"/>
    <property type="match status" value="1"/>
</dbReference>
<dbReference type="EC" id="2.7.13.3" evidence="4"/>
<feature type="domain" description="PAS" evidence="21">
    <location>
        <begin position="81"/>
        <end position="119"/>
    </location>
</feature>
<dbReference type="PROSITE" id="PS50112">
    <property type="entry name" value="PAS"/>
    <property type="match status" value="3"/>
</dbReference>
<name>A0A951PPA4_9CYAN</name>
<dbReference type="InterPro" id="IPR013655">
    <property type="entry name" value="PAS_fold_3"/>
</dbReference>
<feature type="coiled-coil region" evidence="15">
    <location>
        <begin position="189"/>
        <end position="258"/>
    </location>
</feature>
<evidence type="ECO:0000313" key="24">
    <source>
        <dbReference type="Proteomes" id="UP000753908"/>
    </source>
</evidence>
<feature type="domain" description="PAC" evidence="22">
    <location>
        <begin position="329"/>
        <end position="381"/>
    </location>
</feature>
<dbReference type="Gene3D" id="3.30.450.40">
    <property type="match status" value="2"/>
</dbReference>
<keyword evidence="15" id="KW-0175">Coiled coil</keyword>
<sequence>MILTRNRFWRYLVAVLSTLLIASIAVWEAAVGIGLFITEAHDRTETVLLLQISMDVVAVTALVLAATVTERATMAELLQISEAKYRHIFEYAVEGIFQATPDGRYLSVNPSLARIYGYESPAELIASLTNIRHQLYVDPSASNELTRRLHEDDAVSAFESQIYRKDGTVIWISENVRAVRDAKGIILYYEGTVEDITKYKQTLEELARKNAELENRVEERTAALRASNHQLRCEVIEHKQAEIARRESEEKLRASQQRLSLLIQHTPLAVVEWNTEFEIVDWNSAAQAIFGYTKADALGCDVAELIMPESAIQQVRQIKEDLLSGKGGRHSCHESLKKDGSAIVCEWYHTPLIDAQENVLGVASMALDITERQKSQEALRESEERFALAIQANNSGLFDVNLKTNTYYYSPQYRQLIGSPLDRDGVHFDQFIKWVHPDDVEAVKACWEEIFVGQRSQWDLEFRVLHSEGSVPWILSRGLVIRDGTGEVVRLVGTHTDISDRKQVVSSLRASEERFRQLAENIDEVFWMSSLEPHQLIYVSPAYERIWGRTSQSLYQQPCSWLEAIHPLDRDRIFAALKYQRQGQYDEEYRIVRPDESIRWIRDRVFPIHDEQGSVYRLAGIAEDITTRKQAEAELHCQTLQRQLFAEITLKIRQSLELEAILETTITEVRRILQVEQVLVYQLRSDGSGTILTEALVTDFQSILGEDIHELSLAESSLQPYGKGGKRNSTLYQAEVPSGYLEMLQPFDVKVNLVVPILQRDVLWGLLIARQCDGSRQWEAFETELLRQLADQVGIALAQSQLLEQEITTKQQLAEQNLHLEQAKRDAEAANRAKSEFLANMSHELRTPLNGILGYTQILKRESSLSVKQQQGLDIIQQCGEHLLTLLNDILDLSKIEVGKMELYPSEFSFPHFLENLVEIVRIHAEQKNITFRYEKLSELPSGVIGDEKRLRQVLINLLGNAVKFTDVGGVTFKVGYVGGDGESGIGNREEDIPLGRQSDSENNSTESPYIWASSQSPNQSALPFSEEPDVNQRHPIPHSQFPIPNSPFPIPPTYKMRFIVEDTGIGMAAEQLAEIFLPFHQIGDTCRRHNGTGLGLAISQRLVQLMGGKLGVKSTLGQGSVFWVDLDLPQVLDWQDIAVANKKAIAGFQGRARKALIADDKWENRSVLANLLLPLGFEVIEAVDGQDCLYQALATKPDVIFMDLMMPRMGGLEATRQLRQSPELKDVVVLATSASVFEYKQQECLAAGCNGFIPQPVQAENLFRQLEVHLGLEWIYEEKKGEKLEVPLSSVENTLVPPPPSELAILYDLAMMGDIKGISEQAKRLEQLDEKFVPFVKQICDLAQRFQEKQILELVKKYLVEKE</sequence>
<feature type="domain" description="PAS" evidence="21">
    <location>
        <begin position="255"/>
        <end position="325"/>
    </location>
</feature>
<keyword evidence="12" id="KW-0902">Two-component regulatory system</keyword>
<dbReference type="SUPFAM" id="SSF55874">
    <property type="entry name" value="ATPase domain of HSP90 chaperone/DNA topoisomerase II/histidine kinase"/>
    <property type="match status" value="1"/>
</dbReference>
<evidence type="ECO:0000256" key="2">
    <source>
        <dbReference type="ARBA" id="ARBA00004370"/>
    </source>
</evidence>
<reference evidence="23" key="2">
    <citation type="journal article" date="2022" name="Microbiol. Resour. Announc.">
        <title>Metagenome Sequencing to Explore Phylogenomics of Terrestrial Cyanobacteria.</title>
        <authorList>
            <person name="Ward R.D."/>
            <person name="Stajich J.E."/>
            <person name="Johansen J.R."/>
            <person name="Huntemann M."/>
            <person name="Clum A."/>
            <person name="Foster B."/>
            <person name="Foster B."/>
            <person name="Roux S."/>
            <person name="Palaniappan K."/>
            <person name="Varghese N."/>
            <person name="Mukherjee S."/>
            <person name="Reddy T.B.K."/>
            <person name="Daum C."/>
            <person name="Copeland A."/>
            <person name="Chen I.A."/>
            <person name="Ivanova N.N."/>
            <person name="Kyrpides N.C."/>
            <person name="Shapiro N."/>
            <person name="Eloe-Fadrosh E.A."/>
            <person name="Pietrasiak N."/>
        </authorList>
    </citation>
    <scope>NUCLEOTIDE SEQUENCE</scope>
    <source>
        <strain evidence="23">CPER-KK1</strain>
    </source>
</reference>
<keyword evidence="10" id="KW-0067">ATP-binding</keyword>
<evidence type="ECO:0000256" key="8">
    <source>
        <dbReference type="ARBA" id="ARBA00022741"/>
    </source>
</evidence>
<evidence type="ECO:0000256" key="7">
    <source>
        <dbReference type="ARBA" id="ARBA00022692"/>
    </source>
</evidence>
<dbReference type="GO" id="GO:0016020">
    <property type="term" value="C:membrane"/>
    <property type="evidence" value="ECO:0007669"/>
    <property type="project" value="UniProtKB-SubCell"/>
</dbReference>
<dbReference type="PROSITE" id="PS50046">
    <property type="entry name" value="PHYTOCHROME_2"/>
    <property type="match status" value="1"/>
</dbReference>
<feature type="modified residue" description="4-aspartylphosphate" evidence="14">
    <location>
        <position position="1204"/>
    </location>
</feature>
<dbReference type="Gene3D" id="3.30.565.10">
    <property type="entry name" value="Histidine kinase-like ATPase, C-terminal domain"/>
    <property type="match status" value="1"/>
</dbReference>
<dbReference type="Pfam" id="PF08448">
    <property type="entry name" value="PAS_4"/>
    <property type="match status" value="1"/>
</dbReference>
<feature type="domain" description="PAC" evidence="22">
    <location>
        <begin position="156"/>
        <end position="208"/>
    </location>
</feature>